<proteinExistence type="predicted"/>
<evidence type="ECO:0000313" key="1">
    <source>
        <dbReference type="EMBL" id="JAD51584.1"/>
    </source>
</evidence>
<reference evidence="1" key="1">
    <citation type="submission" date="2014-09" db="EMBL/GenBank/DDBJ databases">
        <authorList>
            <person name="Magalhaes I.L.F."/>
            <person name="Oliveira U."/>
            <person name="Santos F.R."/>
            <person name="Vidigal T.H.D.A."/>
            <person name="Brescovit A.D."/>
            <person name="Santos A.J."/>
        </authorList>
    </citation>
    <scope>NUCLEOTIDE SEQUENCE</scope>
    <source>
        <tissue evidence="1">Shoot tissue taken approximately 20 cm above the soil surface</tissue>
    </source>
</reference>
<name>A0A0A9AIT8_ARUDO</name>
<accession>A0A0A9AIT8</accession>
<organism evidence="1">
    <name type="scientific">Arundo donax</name>
    <name type="common">Giant reed</name>
    <name type="synonym">Donax arundinaceus</name>
    <dbReference type="NCBI Taxonomy" id="35708"/>
    <lineage>
        <taxon>Eukaryota</taxon>
        <taxon>Viridiplantae</taxon>
        <taxon>Streptophyta</taxon>
        <taxon>Embryophyta</taxon>
        <taxon>Tracheophyta</taxon>
        <taxon>Spermatophyta</taxon>
        <taxon>Magnoliopsida</taxon>
        <taxon>Liliopsida</taxon>
        <taxon>Poales</taxon>
        <taxon>Poaceae</taxon>
        <taxon>PACMAD clade</taxon>
        <taxon>Arundinoideae</taxon>
        <taxon>Arundineae</taxon>
        <taxon>Arundo</taxon>
    </lineage>
</organism>
<dbReference type="AlphaFoldDB" id="A0A0A9AIT8"/>
<reference evidence="1" key="2">
    <citation type="journal article" date="2015" name="Data Brief">
        <title>Shoot transcriptome of the giant reed, Arundo donax.</title>
        <authorList>
            <person name="Barrero R.A."/>
            <person name="Guerrero F.D."/>
            <person name="Moolhuijzen P."/>
            <person name="Goolsby J.A."/>
            <person name="Tidwell J."/>
            <person name="Bellgard S.E."/>
            <person name="Bellgard M.I."/>
        </authorList>
    </citation>
    <scope>NUCLEOTIDE SEQUENCE</scope>
    <source>
        <tissue evidence="1">Shoot tissue taken approximately 20 cm above the soil surface</tissue>
    </source>
</reference>
<dbReference type="EMBL" id="GBRH01246311">
    <property type="protein sequence ID" value="JAD51584.1"/>
    <property type="molecule type" value="Transcribed_RNA"/>
</dbReference>
<sequence length="34" mass="4056">MLFNTSMTDKEHRRQGISLTEAPKVMYHLTWHPV</sequence>
<protein>
    <submittedName>
        <fullName evidence="1">Uncharacterized protein</fullName>
    </submittedName>
</protein>